<dbReference type="EMBL" id="CM039438">
    <property type="protein sequence ID" value="KAI4300338.1"/>
    <property type="molecule type" value="Genomic_DNA"/>
</dbReference>
<proteinExistence type="predicted"/>
<sequence length="74" mass="8266">MMPLEPISCPPPNPLHLHRETLAAPLPSGDSRRCQLPSLQFLIATCFRCCLHRTIEGKMMRTKNPVIRDAAKAS</sequence>
<dbReference type="Proteomes" id="UP000828941">
    <property type="component" value="Chromosome 13"/>
</dbReference>
<protein>
    <submittedName>
        <fullName evidence="1">Uncharacterized protein</fullName>
    </submittedName>
</protein>
<accession>A0ACB9KSS7</accession>
<evidence type="ECO:0000313" key="2">
    <source>
        <dbReference type="Proteomes" id="UP000828941"/>
    </source>
</evidence>
<reference evidence="1 2" key="1">
    <citation type="journal article" date="2022" name="DNA Res.">
        <title>Chromosomal-level genome assembly of the orchid tree Bauhinia variegata (Leguminosae; Cercidoideae) supports the allotetraploid origin hypothesis of Bauhinia.</title>
        <authorList>
            <person name="Zhong Y."/>
            <person name="Chen Y."/>
            <person name="Zheng D."/>
            <person name="Pang J."/>
            <person name="Liu Y."/>
            <person name="Luo S."/>
            <person name="Meng S."/>
            <person name="Qian L."/>
            <person name="Wei D."/>
            <person name="Dai S."/>
            <person name="Zhou R."/>
        </authorList>
    </citation>
    <scope>NUCLEOTIDE SEQUENCE [LARGE SCALE GENOMIC DNA]</scope>
    <source>
        <strain evidence="1">BV-YZ2020</strain>
    </source>
</reference>
<evidence type="ECO:0000313" key="1">
    <source>
        <dbReference type="EMBL" id="KAI4300338.1"/>
    </source>
</evidence>
<name>A0ACB9KSS7_BAUVA</name>
<gene>
    <name evidence="1" type="ORF">L6164_033727</name>
</gene>
<organism evidence="1 2">
    <name type="scientific">Bauhinia variegata</name>
    <name type="common">Purple orchid tree</name>
    <name type="synonym">Phanera variegata</name>
    <dbReference type="NCBI Taxonomy" id="167791"/>
    <lineage>
        <taxon>Eukaryota</taxon>
        <taxon>Viridiplantae</taxon>
        <taxon>Streptophyta</taxon>
        <taxon>Embryophyta</taxon>
        <taxon>Tracheophyta</taxon>
        <taxon>Spermatophyta</taxon>
        <taxon>Magnoliopsida</taxon>
        <taxon>eudicotyledons</taxon>
        <taxon>Gunneridae</taxon>
        <taxon>Pentapetalae</taxon>
        <taxon>rosids</taxon>
        <taxon>fabids</taxon>
        <taxon>Fabales</taxon>
        <taxon>Fabaceae</taxon>
        <taxon>Cercidoideae</taxon>
        <taxon>Cercideae</taxon>
        <taxon>Bauhiniinae</taxon>
        <taxon>Bauhinia</taxon>
    </lineage>
</organism>
<keyword evidence="2" id="KW-1185">Reference proteome</keyword>
<comment type="caution">
    <text evidence="1">The sequence shown here is derived from an EMBL/GenBank/DDBJ whole genome shotgun (WGS) entry which is preliminary data.</text>
</comment>